<evidence type="ECO:0000313" key="11">
    <source>
        <dbReference type="EMBL" id="KAH0565021.1"/>
    </source>
</evidence>
<feature type="domain" description="Zn(2)-C6 fungal-type" evidence="10">
    <location>
        <begin position="24"/>
        <end position="54"/>
    </location>
</feature>
<keyword evidence="6" id="KW-0804">Transcription</keyword>
<keyword evidence="7" id="KW-0539">Nucleus</keyword>
<dbReference type="FunFam" id="4.10.240.10:FF:000007">
    <property type="entry name" value="C6 transcription factor FacB"/>
    <property type="match status" value="1"/>
</dbReference>
<dbReference type="Gene3D" id="4.10.240.10">
    <property type="entry name" value="Zn(2)-C6 fungal-type DNA-binding domain"/>
    <property type="match status" value="1"/>
</dbReference>
<dbReference type="Proteomes" id="UP000750711">
    <property type="component" value="Unassembled WGS sequence"/>
</dbReference>
<organism evidence="11 12">
    <name type="scientific">Trichoglossum hirsutum</name>
    <dbReference type="NCBI Taxonomy" id="265104"/>
    <lineage>
        <taxon>Eukaryota</taxon>
        <taxon>Fungi</taxon>
        <taxon>Dikarya</taxon>
        <taxon>Ascomycota</taxon>
        <taxon>Pezizomycotina</taxon>
        <taxon>Geoglossomycetes</taxon>
        <taxon>Geoglossales</taxon>
        <taxon>Geoglossaceae</taxon>
        <taxon>Trichoglossum</taxon>
    </lineage>
</organism>
<dbReference type="AlphaFoldDB" id="A0A9P8RSJ7"/>
<dbReference type="GO" id="GO:0005634">
    <property type="term" value="C:nucleus"/>
    <property type="evidence" value="ECO:0007669"/>
    <property type="project" value="UniProtKB-SubCell"/>
</dbReference>
<sequence>MPGILPMKVIKIGSSSQQTRIAQACDRCRSKKIRCDGIRPCCSQCANVGFECKTSDKLSRRAFPRGYTESLEERVRQLEAEVRELKDLLDERDEKIEILSRIHSYSSYSPQQSSPRRPVSNSLSPKTIPETLKSETATPREDTFRVQESPYFQDGGESASYVMGSSSGRAFVDSFKRKAQETGKLNVDFSPESIFKVNEGNGWSQQNSRATSPVNMSAPPRVLSDQLITIYFQEWAPLFPILHRPAILTAYERYVAGEDQELLGNSHILAQLYLVFSIATLSGELRNQSSGDPPQQHTSSFEHGWRSSLDSIVMDGSMETLQCLLLAQIACILKADYTKLLHYKSLAVGISQRLGLHQSQKRFSLGALTSETRKRVFWCLYTLDCFSAAMLGLPKMIKESDVFAEYPANADDEYVTEKGFQATLPGEFTKISSALSLFRASRILSKVLETNYPAAASHELSLQKLQALEDELDAWRGGLPPHLRLEFVQDKPGTNVVNSRYVRKSLVYYYTRVLIHRPALGSTLGPKAAPSIVALADSSKHIIQIVELLEERNLSFSFCLNKNELLVLSGFGLLFQGLDLNRDGKLMKDNQKLLRSVVSVLERSSSIGAAELKKLSESMMPISKSPKAAPRKSLSEADCSSLVTGSKPANGRLPALASKFSPNNNEADTKSDSKHRRSTLHGSISETWANSPACSHHSASSIRSEPTYRNAGYQTPTQAMKHQLGSAQLNSLNGDYLPFSFDGINELPTASSRDGVAATEEWERIVGSIDNGQTNIYDNIYGGISVGALINMSLSSASTDPSGWSPDGDVWGSVSDVPTQSVHSLSEESLTSGEDLSSCDLTLPNANDDQYRGLLMPNVMGTDAFCLDNLDTNFGI</sequence>
<evidence type="ECO:0000313" key="12">
    <source>
        <dbReference type="Proteomes" id="UP000750711"/>
    </source>
</evidence>
<feature type="region of interest" description="Disordered" evidence="9">
    <location>
        <begin position="797"/>
        <end position="837"/>
    </location>
</feature>
<dbReference type="GO" id="GO:0000981">
    <property type="term" value="F:DNA-binding transcription factor activity, RNA polymerase II-specific"/>
    <property type="evidence" value="ECO:0007669"/>
    <property type="project" value="InterPro"/>
</dbReference>
<evidence type="ECO:0000256" key="5">
    <source>
        <dbReference type="ARBA" id="ARBA00023125"/>
    </source>
</evidence>
<dbReference type="PROSITE" id="PS50048">
    <property type="entry name" value="ZN2_CY6_FUNGAL_2"/>
    <property type="match status" value="1"/>
</dbReference>
<evidence type="ECO:0000256" key="7">
    <source>
        <dbReference type="ARBA" id="ARBA00023242"/>
    </source>
</evidence>
<dbReference type="PROSITE" id="PS00463">
    <property type="entry name" value="ZN2_CY6_FUNGAL_1"/>
    <property type="match status" value="1"/>
</dbReference>
<evidence type="ECO:0000256" key="6">
    <source>
        <dbReference type="ARBA" id="ARBA00023163"/>
    </source>
</evidence>
<keyword evidence="3" id="KW-0862">Zinc</keyword>
<evidence type="ECO:0000259" key="10">
    <source>
        <dbReference type="PROSITE" id="PS50048"/>
    </source>
</evidence>
<keyword evidence="4" id="KW-0805">Transcription regulation</keyword>
<keyword evidence="5" id="KW-0238">DNA-binding</keyword>
<dbReference type="GO" id="GO:0003677">
    <property type="term" value="F:DNA binding"/>
    <property type="evidence" value="ECO:0007669"/>
    <property type="project" value="UniProtKB-KW"/>
</dbReference>
<dbReference type="CDD" id="cd00067">
    <property type="entry name" value="GAL4"/>
    <property type="match status" value="1"/>
</dbReference>
<dbReference type="GO" id="GO:0008270">
    <property type="term" value="F:zinc ion binding"/>
    <property type="evidence" value="ECO:0007669"/>
    <property type="project" value="InterPro"/>
</dbReference>
<keyword evidence="8" id="KW-0175">Coiled coil</keyword>
<dbReference type="InterPro" id="IPR007219">
    <property type="entry name" value="XnlR_reg_dom"/>
</dbReference>
<evidence type="ECO:0000256" key="3">
    <source>
        <dbReference type="ARBA" id="ARBA00022833"/>
    </source>
</evidence>
<dbReference type="SUPFAM" id="SSF57701">
    <property type="entry name" value="Zn2/Cys6 DNA-binding domain"/>
    <property type="match status" value="1"/>
</dbReference>
<dbReference type="PANTHER" id="PTHR46910">
    <property type="entry name" value="TRANSCRIPTION FACTOR PDR1"/>
    <property type="match status" value="1"/>
</dbReference>
<dbReference type="InterPro" id="IPR036864">
    <property type="entry name" value="Zn2-C6_fun-type_DNA-bd_sf"/>
</dbReference>
<keyword evidence="2" id="KW-0479">Metal-binding</keyword>
<dbReference type="CDD" id="cd12148">
    <property type="entry name" value="fungal_TF_MHR"/>
    <property type="match status" value="1"/>
</dbReference>
<dbReference type="PANTHER" id="PTHR46910:SF12">
    <property type="entry name" value="REGULATORY PROTEIN CAT8"/>
    <property type="match status" value="1"/>
</dbReference>
<comment type="caution">
    <text evidence="11">The sequence shown here is derived from an EMBL/GenBank/DDBJ whole genome shotgun (WGS) entry which is preliminary data.</text>
</comment>
<gene>
    <name evidence="11" type="ORF">GP486_001591</name>
</gene>
<dbReference type="InterPro" id="IPR001138">
    <property type="entry name" value="Zn2Cys6_DnaBD"/>
</dbReference>
<evidence type="ECO:0000256" key="9">
    <source>
        <dbReference type="SAM" id="MobiDB-lite"/>
    </source>
</evidence>
<reference evidence="11" key="1">
    <citation type="submission" date="2021-03" db="EMBL/GenBank/DDBJ databases">
        <title>Comparative genomics and phylogenomic investigation of the class Geoglossomycetes provide insights into ecological specialization and systematics.</title>
        <authorList>
            <person name="Melie T."/>
            <person name="Pirro S."/>
            <person name="Miller A.N."/>
            <person name="Quandt A."/>
        </authorList>
    </citation>
    <scope>NUCLEOTIDE SEQUENCE</scope>
    <source>
        <strain evidence="11">CAQ_001_2017</strain>
    </source>
</reference>
<feature type="compositionally biased region" description="Polar residues" evidence="9">
    <location>
        <begin position="816"/>
        <end position="835"/>
    </location>
</feature>
<dbReference type="InterPro" id="IPR050987">
    <property type="entry name" value="AtrR-like"/>
</dbReference>
<dbReference type="CDD" id="cd15485">
    <property type="entry name" value="ZIP_Cat8"/>
    <property type="match status" value="1"/>
</dbReference>
<dbReference type="EMBL" id="JAGHQM010000147">
    <property type="protein sequence ID" value="KAH0565021.1"/>
    <property type="molecule type" value="Genomic_DNA"/>
</dbReference>
<dbReference type="SMART" id="SM00066">
    <property type="entry name" value="GAL4"/>
    <property type="match status" value="1"/>
</dbReference>
<evidence type="ECO:0000256" key="1">
    <source>
        <dbReference type="ARBA" id="ARBA00004123"/>
    </source>
</evidence>
<proteinExistence type="predicted"/>
<comment type="subcellular location">
    <subcellularLocation>
        <location evidence="1">Nucleus</location>
    </subcellularLocation>
</comment>
<dbReference type="SMART" id="SM00906">
    <property type="entry name" value="Fungal_trans"/>
    <property type="match status" value="1"/>
</dbReference>
<evidence type="ECO:0000256" key="4">
    <source>
        <dbReference type="ARBA" id="ARBA00023015"/>
    </source>
</evidence>
<dbReference type="GO" id="GO:0006351">
    <property type="term" value="P:DNA-templated transcription"/>
    <property type="evidence" value="ECO:0007669"/>
    <property type="project" value="InterPro"/>
</dbReference>
<evidence type="ECO:0000256" key="8">
    <source>
        <dbReference type="SAM" id="Coils"/>
    </source>
</evidence>
<name>A0A9P8RSJ7_9PEZI</name>
<feature type="compositionally biased region" description="Low complexity" evidence="9">
    <location>
        <begin position="107"/>
        <end position="117"/>
    </location>
</feature>
<dbReference type="Pfam" id="PF04082">
    <property type="entry name" value="Fungal_trans"/>
    <property type="match status" value="1"/>
</dbReference>
<accession>A0A9P8RSJ7</accession>
<feature type="region of interest" description="Disordered" evidence="9">
    <location>
        <begin position="107"/>
        <end position="139"/>
    </location>
</feature>
<keyword evidence="12" id="KW-1185">Reference proteome</keyword>
<feature type="coiled-coil region" evidence="8">
    <location>
        <begin position="68"/>
        <end position="98"/>
    </location>
</feature>
<dbReference type="Pfam" id="PF00172">
    <property type="entry name" value="Zn_clus"/>
    <property type="match status" value="1"/>
</dbReference>
<feature type="region of interest" description="Disordered" evidence="9">
    <location>
        <begin position="620"/>
        <end position="712"/>
    </location>
</feature>
<protein>
    <recommendedName>
        <fullName evidence="10">Zn(2)-C6 fungal-type domain-containing protein</fullName>
    </recommendedName>
</protein>
<evidence type="ECO:0000256" key="2">
    <source>
        <dbReference type="ARBA" id="ARBA00022723"/>
    </source>
</evidence>
<feature type="compositionally biased region" description="Polar residues" evidence="9">
    <location>
        <begin position="680"/>
        <end position="704"/>
    </location>
</feature>